<name>W5SUG6_9SPIR</name>
<dbReference type="STRING" id="1313292.BCO_0050703"/>
<keyword evidence="2" id="KW-1185">Reference proteome</keyword>
<organism evidence="1 2">
    <name type="scientific">Borrelia coriaceae ATCC 43381</name>
    <dbReference type="NCBI Taxonomy" id="1408429"/>
    <lineage>
        <taxon>Bacteria</taxon>
        <taxon>Pseudomonadati</taxon>
        <taxon>Spirochaetota</taxon>
        <taxon>Spirochaetia</taxon>
        <taxon>Spirochaetales</taxon>
        <taxon>Borreliaceae</taxon>
        <taxon>Borrelia</taxon>
    </lineage>
</organism>
<proteinExistence type="predicted"/>
<dbReference type="PATRIC" id="fig|1313292.3.peg.700"/>
<dbReference type="Proteomes" id="UP000019330">
    <property type="component" value="Chromosome"/>
</dbReference>
<protein>
    <submittedName>
        <fullName evidence="1">Uncharacterized protein</fullName>
    </submittedName>
</protein>
<reference evidence="1" key="1">
    <citation type="submission" date="2013-04" db="EMBL/GenBank/DDBJ databases">
        <title>Comparative Genomics of Relapsing Fever Spirochetes.</title>
        <authorList>
            <person name="Schwan T.G."/>
            <person name="Raffel S.J."/>
            <person name="Porcella S.F."/>
            <person name="Martens C.A."/>
            <person name="Bruno D.P."/>
            <person name="Ricklefs S.M."/>
            <person name="Barbian K.B."/>
        </authorList>
    </citation>
    <scope>NUCLEOTIDE SEQUENCE [LARGE SCALE GENOMIC DNA]</scope>
    <source>
        <strain evidence="1">Co53</strain>
    </source>
</reference>
<evidence type="ECO:0000313" key="2">
    <source>
        <dbReference type="Proteomes" id="UP000019330"/>
    </source>
</evidence>
<dbReference type="EMBL" id="CP005745">
    <property type="protein sequence ID" value="AHH10839.1"/>
    <property type="molecule type" value="Genomic_DNA"/>
</dbReference>
<dbReference type="AlphaFoldDB" id="W5SUG6"/>
<evidence type="ECO:0000313" key="1">
    <source>
        <dbReference type="EMBL" id="AHH10839.1"/>
    </source>
</evidence>
<dbReference type="HOGENOM" id="CLU_2128667_0_0_12"/>
<accession>W5SUG6</accession>
<sequence>MMFRKFRNSKTYIVIISITAFAESKLYSILSNTKYLIENKNLSYKIHWTFPTYFFEILKLNIELNEWFLKRLKNNEDIYIPSTYSGSPHEYMLHDEIHVDLYWALKNSISKWI</sequence>
<gene>
    <name evidence="1" type="ORF">BCO_0050703</name>
</gene>